<dbReference type="AlphaFoldDB" id="A0A1S8LQN6"/>
<evidence type="ECO:0000313" key="2">
    <source>
        <dbReference type="Proteomes" id="UP000190951"/>
    </source>
</evidence>
<reference evidence="1 2" key="1">
    <citation type="submission" date="2022-04" db="EMBL/GenBank/DDBJ databases">
        <title>Genome sequence of C. roseum typestrain.</title>
        <authorList>
            <person name="Poehlein A."/>
            <person name="Schoch T."/>
            <person name="Duerre P."/>
            <person name="Daniel R."/>
        </authorList>
    </citation>
    <scope>NUCLEOTIDE SEQUENCE [LARGE SCALE GENOMIC DNA]</scope>
    <source>
        <strain evidence="1 2">DSM 7320</strain>
    </source>
</reference>
<evidence type="ECO:0000313" key="1">
    <source>
        <dbReference type="EMBL" id="URZ10513.1"/>
    </source>
</evidence>
<keyword evidence="2" id="KW-1185">Reference proteome</keyword>
<proteinExistence type="predicted"/>
<accession>A0A1S8LQN6</accession>
<organism evidence="1 2">
    <name type="scientific">Clostridium felsineum</name>
    <dbReference type="NCBI Taxonomy" id="36839"/>
    <lineage>
        <taxon>Bacteria</taxon>
        <taxon>Bacillati</taxon>
        <taxon>Bacillota</taxon>
        <taxon>Clostridia</taxon>
        <taxon>Eubacteriales</taxon>
        <taxon>Clostridiaceae</taxon>
        <taxon>Clostridium</taxon>
    </lineage>
</organism>
<protein>
    <submittedName>
        <fullName evidence="1">Uncharacterized protein</fullName>
    </submittedName>
</protein>
<gene>
    <name evidence="1" type="ORF">CROST_012230</name>
</gene>
<name>A0A1S8LQN6_9CLOT</name>
<dbReference type="KEGG" id="crw:CROST_012230"/>
<dbReference type="EMBL" id="CP096983">
    <property type="protein sequence ID" value="URZ10513.1"/>
    <property type="molecule type" value="Genomic_DNA"/>
</dbReference>
<dbReference type="RefSeq" id="WP_077835546.1">
    <property type="nucleotide sequence ID" value="NZ_CP096983.1"/>
</dbReference>
<sequence length="217" mass="25887">MGCDISLFAEGFISKYPNEDKKWINIDHWYREDEWADIMVSEYKGFNYTDLIDGNRDYGLFYLLAGVRGSEDEKSYPPIAKTKGLPKQMDTLIKKYILDGIILEDLEGQNGEFHDASYLTLKELKDSDYARIKRLKGWVIEEEYIEAIEILNKGEQWQLSYVDIKCEDIFHEGMILKEWDGYINMNLIHMIERMEQLKKERHIEKDEEIRIVFWFDN</sequence>
<dbReference type="Proteomes" id="UP000190951">
    <property type="component" value="Chromosome"/>
</dbReference>